<dbReference type="PANTHER" id="PTHR21035">
    <property type="entry name" value="28S RIBOSOMAL PROTEIN S26, MITOCHONDRIAL"/>
    <property type="match status" value="1"/>
</dbReference>
<gene>
    <name evidence="10" type="ORF">LSH36_74g01017</name>
</gene>
<proteinExistence type="inferred from homology"/>
<dbReference type="InterPro" id="IPR026140">
    <property type="entry name" value="Ribosomal_mS26"/>
</dbReference>
<keyword evidence="11" id="KW-1185">Reference proteome</keyword>
<dbReference type="Pfam" id="PF14943">
    <property type="entry name" value="MRP-S26"/>
    <property type="match status" value="1"/>
</dbReference>
<evidence type="ECO:0000256" key="7">
    <source>
        <dbReference type="ARBA" id="ARBA00035138"/>
    </source>
</evidence>
<evidence type="ECO:0000313" key="11">
    <source>
        <dbReference type="Proteomes" id="UP001208570"/>
    </source>
</evidence>
<feature type="coiled-coil region" evidence="9">
    <location>
        <begin position="100"/>
        <end position="134"/>
    </location>
</feature>
<name>A0AAD9K2L2_9ANNE</name>
<dbReference type="Proteomes" id="UP001208570">
    <property type="component" value="Unassembled WGS sequence"/>
</dbReference>
<evidence type="ECO:0000256" key="2">
    <source>
        <dbReference type="ARBA" id="ARBA00009672"/>
    </source>
</evidence>
<keyword evidence="4" id="KW-0689">Ribosomal protein</keyword>
<evidence type="ECO:0000256" key="8">
    <source>
        <dbReference type="ARBA" id="ARBA00035344"/>
    </source>
</evidence>
<dbReference type="GO" id="GO:0005763">
    <property type="term" value="C:mitochondrial small ribosomal subunit"/>
    <property type="evidence" value="ECO:0007669"/>
    <property type="project" value="InterPro"/>
</dbReference>
<dbReference type="PANTHER" id="PTHR21035:SF2">
    <property type="entry name" value="SMALL RIBOSOMAL SUBUNIT PROTEIN MS26"/>
    <property type="match status" value="1"/>
</dbReference>
<dbReference type="EMBL" id="JAODUP010000074">
    <property type="protein sequence ID" value="KAK2163759.1"/>
    <property type="molecule type" value="Genomic_DNA"/>
</dbReference>
<evidence type="ECO:0000256" key="4">
    <source>
        <dbReference type="ARBA" id="ARBA00022980"/>
    </source>
</evidence>
<protein>
    <recommendedName>
        <fullName evidence="7">Small ribosomal subunit protein mS26</fullName>
    </recommendedName>
    <alternativeName>
        <fullName evidence="8">28S ribosomal protein S26, mitochondrial</fullName>
    </alternativeName>
</protein>
<dbReference type="AlphaFoldDB" id="A0AAD9K2L2"/>
<organism evidence="10 11">
    <name type="scientific">Paralvinella palmiformis</name>
    <dbReference type="NCBI Taxonomy" id="53620"/>
    <lineage>
        <taxon>Eukaryota</taxon>
        <taxon>Metazoa</taxon>
        <taxon>Spiralia</taxon>
        <taxon>Lophotrochozoa</taxon>
        <taxon>Annelida</taxon>
        <taxon>Polychaeta</taxon>
        <taxon>Sedentaria</taxon>
        <taxon>Canalipalpata</taxon>
        <taxon>Terebellida</taxon>
        <taxon>Terebelliformia</taxon>
        <taxon>Alvinellidae</taxon>
        <taxon>Paralvinella</taxon>
    </lineage>
</organism>
<keyword evidence="5" id="KW-0496">Mitochondrion</keyword>
<keyword evidence="6" id="KW-0687">Ribonucleoprotein</keyword>
<keyword evidence="9" id="KW-0175">Coiled coil</keyword>
<evidence type="ECO:0000256" key="9">
    <source>
        <dbReference type="SAM" id="Coils"/>
    </source>
</evidence>
<comment type="caution">
    <text evidence="10">The sequence shown here is derived from an EMBL/GenBank/DDBJ whole genome shotgun (WGS) entry which is preliminary data.</text>
</comment>
<keyword evidence="3" id="KW-0809">Transit peptide</keyword>
<evidence type="ECO:0000256" key="6">
    <source>
        <dbReference type="ARBA" id="ARBA00023274"/>
    </source>
</evidence>
<evidence type="ECO:0000256" key="5">
    <source>
        <dbReference type="ARBA" id="ARBA00023128"/>
    </source>
</evidence>
<evidence type="ECO:0000256" key="1">
    <source>
        <dbReference type="ARBA" id="ARBA00004173"/>
    </source>
</evidence>
<evidence type="ECO:0000313" key="10">
    <source>
        <dbReference type="EMBL" id="KAK2163759.1"/>
    </source>
</evidence>
<comment type="similarity">
    <text evidence="2">Belongs to the mitochondrion-specific ribosomal protein mS26 family.</text>
</comment>
<comment type="subcellular location">
    <subcellularLocation>
        <location evidence="1">Mitochondrion</location>
    </subcellularLocation>
</comment>
<sequence length="238" mass="28332">MSLIIKSSLLSRVPLVGTYCIHGEDHLVLTQMARWRKRRWATPSYRQRAYVRKPTLTDPEELNEIRLRYNRYRTMMKSVRRFIVEKRAAKEKEIHSAARMKQEHDAIEHLLAENDKWNEETAKLRLVRMEAEEREVIKDQQKKLMEFELMEAERLKKANRYIMEQQSLLKTFINAENLEAEIERALNSKKSFNFVIDKDGLIHKEQSDGKLAEETLEQQIKKLSMKEKAKDEEQSTTP</sequence>
<evidence type="ECO:0000256" key="3">
    <source>
        <dbReference type="ARBA" id="ARBA00022946"/>
    </source>
</evidence>
<accession>A0AAD9K2L2</accession>
<reference evidence="10" key="1">
    <citation type="journal article" date="2023" name="Mol. Biol. Evol.">
        <title>Third-Generation Sequencing Reveals the Adaptive Role of the Epigenome in Three Deep-Sea Polychaetes.</title>
        <authorList>
            <person name="Perez M."/>
            <person name="Aroh O."/>
            <person name="Sun Y."/>
            <person name="Lan Y."/>
            <person name="Juniper S.K."/>
            <person name="Young C.R."/>
            <person name="Angers B."/>
            <person name="Qian P.Y."/>
        </authorList>
    </citation>
    <scope>NUCLEOTIDE SEQUENCE</scope>
    <source>
        <strain evidence="10">P08H-3</strain>
    </source>
</reference>